<reference evidence="6" key="1">
    <citation type="journal article" date="2019" name="IScience">
        <title>Narwhal Genome Reveals Long-Term Low Genetic Diversity despite Current Large Abundance Size.</title>
        <authorList>
            <person name="Westbury M.V."/>
            <person name="Petersen B."/>
            <person name="Garde E."/>
            <person name="Heide-Jorgensen M.P."/>
            <person name="Lorenzen E.D."/>
        </authorList>
    </citation>
    <scope>NUCLEOTIDE SEQUENCE [LARGE SCALE GENOMIC DNA]</scope>
</reference>
<dbReference type="EMBL" id="RWIC01001813">
    <property type="protein sequence ID" value="TKC34566.1"/>
    <property type="molecule type" value="Genomic_DNA"/>
</dbReference>
<dbReference type="AlphaFoldDB" id="A0A4U1EG67"/>
<feature type="compositionally biased region" description="Basic and acidic residues" evidence="3">
    <location>
        <begin position="57"/>
        <end position="69"/>
    </location>
</feature>
<proteinExistence type="predicted"/>
<dbReference type="SMART" id="SM01025">
    <property type="entry name" value="BEN"/>
    <property type="match status" value="1"/>
</dbReference>
<evidence type="ECO:0000313" key="6">
    <source>
        <dbReference type="Proteomes" id="UP000308365"/>
    </source>
</evidence>
<organism evidence="5 6">
    <name type="scientific">Monodon monoceros</name>
    <name type="common">Narwhal</name>
    <name type="synonym">Ceratodon monodon</name>
    <dbReference type="NCBI Taxonomy" id="40151"/>
    <lineage>
        <taxon>Eukaryota</taxon>
        <taxon>Metazoa</taxon>
        <taxon>Chordata</taxon>
        <taxon>Craniata</taxon>
        <taxon>Vertebrata</taxon>
        <taxon>Euteleostomi</taxon>
        <taxon>Mammalia</taxon>
        <taxon>Eutheria</taxon>
        <taxon>Laurasiatheria</taxon>
        <taxon>Artiodactyla</taxon>
        <taxon>Whippomorpha</taxon>
        <taxon>Cetacea</taxon>
        <taxon>Odontoceti</taxon>
        <taxon>Monodontidae</taxon>
        <taxon>Monodon</taxon>
    </lineage>
</organism>
<evidence type="ECO:0000256" key="1">
    <source>
        <dbReference type="ARBA" id="ARBA00004123"/>
    </source>
</evidence>
<dbReference type="Proteomes" id="UP000308365">
    <property type="component" value="Unassembled WGS sequence"/>
</dbReference>
<keyword evidence="2" id="KW-0539">Nucleus</keyword>
<feature type="non-terminal residue" evidence="5">
    <location>
        <position position="408"/>
    </location>
</feature>
<comment type="subcellular location">
    <subcellularLocation>
        <location evidence="1">Nucleus</location>
    </subcellularLocation>
</comment>
<dbReference type="GO" id="GO:0003677">
    <property type="term" value="F:DNA binding"/>
    <property type="evidence" value="ECO:0007669"/>
    <property type="project" value="InterPro"/>
</dbReference>
<evidence type="ECO:0000313" key="5">
    <source>
        <dbReference type="EMBL" id="TKC34566.1"/>
    </source>
</evidence>
<dbReference type="Pfam" id="PF10523">
    <property type="entry name" value="BEN"/>
    <property type="match status" value="1"/>
</dbReference>
<dbReference type="InterPro" id="IPR018379">
    <property type="entry name" value="BEN_domain"/>
</dbReference>
<dbReference type="PANTHER" id="PTHR47305:SF3">
    <property type="entry name" value="BEN DOMAIN-CONTAINING PROTEIN 2"/>
    <property type="match status" value="1"/>
</dbReference>
<accession>A0A4U1EG67</accession>
<evidence type="ECO:0000259" key="4">
    <source>
        <dbReference type="SMART" id="SM01025"/>
    </source>
</evidence>
<feature type="region of interest" description="Disordered" evidence="3">
    <location>
        <begin position="42"/>
        <end position="69"/>
    </location>
</feature>
<feature type="domain" description="BEN" evidence="4">
    <location>
        <begin position="16"/>
        <end position="82"/>
    </location>
</feature>
<protein>
    <recommendedName>
        <fullName evidence="4">BEN domain-containing protein</fullName>
    </recommendedName>
</protein>
<sequence length="408" mass="45133">MLDIHLMTAQKEATPKHAARYLVRILFSKEIMISSSVAVNSQGRQPLDPNKMAAIRGNERGPGRGDLSEYRDDGARETHALLIKEHAFHGPLNVVLLLKAYPESFSFGKDLQPDSKLSKSTQNSGQQKNIYLASDFFFSEDGASKGMVLGGPIPATVAHLWLLQPEQGWPLPPEYLEFSTDLGHRDHYNKYTVAHSAYSEGTLMKFQKITGDAGIPLPVNSFHVPVSTQEALETSKDNLGVAVTEQRQESLEDFIARTCSPSADVISGTGSQRKEEELPRNSRFFHPHHVIHKPAPVSPAMGLPAEHSLISNTKATECLLTHIQLSQHCHTKPDKLLGHNRAYDSLNEISMNPLSKSSKPCIQMAGEGTRLTISVFHIVFITGYLHKAFIDLVHAKLTEKALGHQWTS</sequence>
<dbReference type="GO" id="GO:0005634">
    <property type="term" value="C:nucleus"/>
    <property type="evidence" value="ECO:0007669"/>
    <property type="project" value="UniProtKB-SubCell"/>
</dbReference>
<evidence type="ECO:0000256" key="2">
    <source>
        <dbReference type="ARBA" id="ARBA00023242"/>
    </source>
</evidence>
<dbReference type="PANTHER" id="PTHR47305">
    <property type="entry name" value="BEN DOMAIN-CONTAINING PROTEIN 2"/>
    <property type="match status" value="1"/>
</dbReference>
<gene>
    <name evidence="5" type="ORF">EI555_011141</name>
</gene>
<name>A0A4U1EG67_MONMO</name>
<comment type="caution">
    <text evidence="5">The sequence shown here is derived from an EMBL/GenBank/DDBJ whole genome shotgun (WGS) entry which is preliminary data.</text>
</comment>
<evidence type="ECO:0000256" key="3">
    <source>
        <dbReference type="SAM" id="MobiDB-lite"/>
    </source>
</evidence>